<proteinExistence type="predicted"/>
<reference evidence="6" key="1">
    <citation type="journal article" date="2016" name="Nat. Commun.">
        <title>The channel catfish genome sequence provides insights into the evolution of scale formation in teleosts.</title>
        <authorList>
            <person name="Liu Z."/>
            <person name="Liu S."/>
            <person name="Yao J."/>
            <person name="Bao L."/>
            <person name="Zhang J."/>
            <person name="Li Y."/>
            <person name="Jiang C."/>
            <person name="Sun L."/>
            <person name="Wang R."/>
            <person name="Zhang Y."/>
            <person name="Zhou T."/>
            <person name="Zeng Q."/>
            <person name="Fu Q."/>
            <person name="Gao S."/>
            <person name="Li N."/>
            <person name="Koren S."/>
            <person name="Jiang Y."/>
            <person name="Zimin A."/>
            <person name="Xu P."/>
            <person name="Phillippy A.M."/>
            <person name="Geng X."/>
            <person name="Song L."/>
            <person name="Sun F."/>
            <person name="Li C."/>
            <person name="Wang X."/>
            <person name="Chen A."/>
            <person name="Jin Y."/>
            <person name="Yuan Z."/>
            <person name="Yang Y."/>
            <person name="Tan S."/>
            <person name="Peatman E."/>
            <person name="Lu J."/>
            <person name="Qin Z."/>
            <person name="Dunham R."/>
            <person name="Li Z."/>
            <person name="Sonstegard T."/>
            <person name="Feng J."/>
            <person name="Danzmann R.G."/>
            <person name="Schroeder S."/>
            <person name="Scheffler B."/>
            <person name="Duke M.V."/>
            <person name="Ballard L."/>
            <person name="Kucuktas H."/>
            <person name="Kaltenboeck L."/>
            <person name="Liu H."/>
            <person name="Armbruster J."/>
            <person name="Xie Y."/>
            <person name="Kirby M.L."/>
            <person name="Tian Y."/>
            <person name="Flanagan M.E."/>
            <person name="Mu W."/>
            <person name="Waldbieser G.C."/>
        </authorList>
    </citation>
    <scope>NUCLEOTIDE SEQUENCE [LARGE SCALE GENOMIC DNA]</scope>
    <source>
        <strain evidence="6">SDA103</strain>
    </source>
</reference>
<dbReference type="InterPro" id="IPR032675">
    <property type="entry name" value="LRR_dom_sf"/>
</dbReference>
<dbReference type="InterPro" id="IPR026137">
    <property type="entry name" value="Leu_rpt_41"/>
</dbReference>
<keyword evidence="4" id="KW-0677">Repeat</keyword>
<dbReference type="RefSeq" id="XP_017335822.1">
    <property type="nucleotide sequence ID" value="XM_017480333.3"/>
</dbReference>
<organism evidence="6 7">
    <name type="scientific">Ictalurus punctatus</name>
    <name type="common">Channel catfish</name>
    <name type="synonym">Silurus punctatus</name>
    <dbReference type="NCBI Taxonomy" id="7998"/>
    <lineage>
        <taxon>Eukaryota</taxon>
        <taxon>Metazoa</taxon>
        <taxon>Chordata</taxon>
        <taxon>Craniata</taxon>
        <taxon>Vertebrata</taxon>
        <taxon>Euteleostomi</taxon>
        <taxon>Actinopterygii</taxon>
        <taxon>Neopterygii</taxon>
        <taxon>Teleostei</taxon>
        <taxon>Ostariophysi</taxon>
        <taxon>Siluriformes</taxon>
        <taxon>Ictaluridae</taxon>
        <taxon>Ictalurus</taxon>
    </lineage>
</organism>
<dbReference type="Proteomes" id="UP000221080">
    <property type="component" value="Chromosome 11"/>
</dbReference>
<keyword evidence="5" id="KW-0833">Ubl conjugation pathway</keyword>
<dbReference type="OMA" id="VVSDSWH"/>
<sequence>MGSFTLVQMCIRKVAQHMDVLESQAGDLPASLLKELMPHLNMYYLDRIEKAAHLKGVSCSSAWAAKWRDLNRTWRWKLKFLQPEKEDWKQMCLESYFHTVLFRRSQAQSSAFDTKDGAVLSVSAKYVRVLSLFTVQDVCRLASEELRLILSTLEKEVRTLRLLDAKVLLRHIKSDVLFVLHRLLDHGSVKKLVLKRTPDLYVFRWIMSRCKGSSWIDEGPAASKRPRLHLLTDETVYNKFCPSCSANGTCPEGQIHSVDLEVCSLTAVSCLLPSWLDLHSLHLSTTQLVCEKEVVDLVESLRKLFLNPHCSLKNLSLGNLCVQGHLASLLISCPTLQTLSLEISLRWDCSTTSSVQFTPNMSLSLEKLTLKAVENQTTVECLPAVLQHAPNLRSLHVTGIRHASSLLHTLPGSNPFLKVLMLEDINLADCHHEIIHLLENSILEELSLKDCRLLEKCTEKKDFLVPFVASAKELSSLRSLSLSQNRLASSVIDVADLFLGEHPGNITKLDLSSNFILPADLLEFSQRIDAYHPLHRFTLDLRFNPLNRDPEVKGQALRMLLPFCEVLTDEWDFRSTMVDHVSVM</sequence>
<evidence type="ECO:0000256" key="1">
    <source>
        <dbReference type="ARBA" id="ARBA00014201"/>
    </source>
</evidence>
<evidence type="ECO:0000256" key="3">
    <source>
        <dbReference type="ARBA" id="ARBA00022614"/>
    </source>
</evidence>
<dbReference type="STRING" id="7998.ENSIPUP00000023826"/>
<evidence type="ECO:0000256" key="4">
    <source>
        <dbReference type="ARBA" id="ARBA00022737"/>
    </source>
</evidence>
<evidence type="ECO:0000256" key="5">
    <source>
        <dbReference type="ARBA" id="ARBA00022786"/>
    </source>
</evidence>
<dbReference type="PANTHER" id="PTHR15354:SF1">
    <property type="entry name" value="LEUCINE-RICH REPEAT-CONTAINING PROTEIN 41"/>
    <property type="match status" value="1"/>
</dbReference>
<evidence type="ECO:0000313" key="7">
    <source>
        <dbReference type="RefSeq" id="XP_017335822.1"/>
    </source>
</evidence>
<keyword evidence="3" id="KW-0433">Leucine-rich repeat</keyword>
<dbReference type="CTD" id="10489"/>
<dbReference type="AlphaFoldDB" id="A0A2D0RZA0"/>
<reference evidence="7" key="2">
    <citation type="submission" date="2025-08" db="UniProtKB">
        <authorList>
            <consortium name="RefSeq"/>
        </authorList>
    </citation>
    <scope>IDENTIFICATION</scope>
    <source>
        <tissue evidence="7">Blood</tissue>
    </source>
</reference>
<name>A0A2D0RZA0_ICTPU</name>
<dbReference type="GeneID" id="108272129"/>
<dbReference type="Gene3D" id="3.80.10.10">
    <property type="entry name" value="Ribonuclease Inhibitor"/>
    <property type="match status" value="2"/>
</dbReference>
<accession>A0A2D0RZA0</accession>
<dbReference type="OrthoDB" id="9415738at2759"/>
<keyword evidence="2" id="KW-0597">Phosphoprotein</keyword>
<gene>
    <name evidence="7" type="primary">lrrc41</name>
</gene>
<evidence type="ECO:0000256" key="2">
    <source>
        <dbReference type="ARBA" id="ARBA00022553"/>
    </source>
</evidence>
<evidence type="ECO:0000313" key="6">
    <source>
        <dbReference type="Proteomes" id="UP000221080"/>
    </source>
</evidence>
<dbReference type="KEGG" id="ipu:108272129"/>
<protein>
    <recommendedName>
        <fullName evidence="1">Leucine-rich repeat-containing protein 41</fullName>
    </recommendedName>
</protein>
<keyword evidence="6" id="KW-1185">Reference proteome</keyword>
<dbReference type="PANTHER" id="PTHR15354">
    <property type="entry name" value="MUF1"/>
    <property type="match status" value="1"/>
</dbReference>
<dbReference type="SUPFAM" id="SSF52047">
    <property type="entry name" value="RNI-like"/>
    <property type="match status" value="1"/>
</dbReference>